<gene>
    <name evidence="11" type="ORF">N177_1577</name>
</gene>
<dbReference type="PANTHER" id="PTHR30614:SF10">
    <property type="entry name" value="ARGININE ABC TRANSPORTER PERMEASE PROTEIN ARTM"/>
    <property type="match status" value="1"/>
</dbReference>
<dbReference type="GO" id="GO:0043190">
    <property type="term" value="C:ATP-binding cassette (ABC) transporter complex"/>
    <property type="evidence" value="ECO:0007669"/>
    <property type="project" value="InterPro"/>
</dbReference>
<feature type="domain" description="ABC transmembrane type-1" evidence="10">
    <location>
        <begin position="17"/>
        <end position="218"/>
    </location>
</feature>
<feature type="transmembrane region" description="Helical" evidence="9">
    <location>
        <begin position="148"/>
        <end position="168"/>
    </location>
</feature>
<dbReference type="OrthoDB" id="4404959at2"/>
<comment type="subcellular location">
    <subcellularLocation>
        <location evidence="1">Cell inner membrane</location>
        <topology evidence="1">Multi-pass membrane protein</topology>
    </subcellularLocation>
    <subcellularLocation>
        <location evidence="9">Cell membrane</location>
        <topology evidence="9">Multi-pass membrane protein</topology>
    </subcellularLocation>
</comment>
<reference evidence="11 12" key="1">
    <citation type="journal article" date="2014" name="Genome Announc.">
        <title>Draft Genome Sequence of Lutibaculum baratangense Strain AMV1T, Isolated from a Mud Volcano in Andamans, India.</title>
        <authorList>
            <person name="Singh A."/>
            <person name="Sreenivas A."/>
            <person name="Sathyanarayana Reddy G."/>
            <person name="Pinnaka A.K."/>
            <person name="Shivaji S."/>
        </authorList>
    </citation>
    <scope>NUCLEOTIDE SEQUENCE [LARGE SCALE GENOMIC DNA]</scope>
    <source>
        <strain evidence="11 12">AMV1</strain>
    </source>
</reference>
<dbReference type="STRING" id="631454.N177_1577"/>
<keyword evidence="3 9" id="KW-0813">Transport</keyword>
<keyword evidence="4" id="KW-1003">Cell membrane</keyword>
<evidence type="ECO:0000313" key="12">
    <source>
        <dbReference type="Proteomes" id="UP000017819"/>
    </source>
</evidence>
<dbReference type="InterPro" id="IPR043429">
    <property type="entry name" value="ArtM/GltK/GlnP/TcyL/YhdX-like"/>
</dbReference>
<dbReference type="NCBIfam" id="TIGR01726">
    <property type="entry name" value="HEQRo_perm_3TM"/>
    <property type="match status" value="1"/>
</dbReference>
<accession>V4RK88</accession>
<comment type="caution">
    <text evidence="11">The sequence shown here is derived from an EMBL/GenBank/DDBJ whole genome shotgun (WGS) entry which is preliminary data.</text>
</comment>
<name>V4RK88_9HYPH</name>
<keyword evidence="8 9" id="KW-0472">Membrane</keyword>
<comment type="similarity">
    <text evidence="2">Belongs to the binding-protein-dependent transport system permease family. HisMQ subfamily.</text>
</comment>
<evidence type="ECO:0000256" key="1">
    <source>
        <dbReference type="ARBA" id="ARBA00004429"/>
    </source>
</evidence>
<keyword evidence="6 9" id="KW-0812">Transmembrane</keyword>
<dbReference type="AlphaFoldDB" id="V4RK88"/>
<organism evidence="11 12">
    <name type="scientific">Lutibaculum baratangense AMV1</name>
    <dbReference type="NCBI Taxonomy" id="631454"/>
    <lineage>
        <taxon>Bacteria</taxon>
        <taxon>Pseudomonadati</taxon>
        <taxon>Pseudomonadota</taxon>
        <taxon>Alphaproteobacteria</taxon>
        <taxon>Hyphomicrobiales</taxon>
        <taxon>Tepidamorphaceae</taxon>
        <taxon>Lutibaculum</taxon>
    </lineage>
</organism>
<feature type="transmembrane region" description="Helical" evidence="9">
    <location>
        <begin position="65"/>
        <end position="86"/>
    </location>
</feature>
<feature type="transmembrane region" description="Helical" evidence="9">
    <location>
        <begin position="98"/>
        <end position="118"/>
    </location>
</feature>
<dbReference type="RefSeq" id="WP_023431719.1">
    <property type="nucleotide sequence ID" value="NZ_AWXZ01000018.1"/>
</dbReference>
<dbReference type="SUPFAM" id="SSF161098">
    <property type="entry name" value="MetI-like"/>
    <property type="match status" value="1"/>
</dbReference>
<dbReference type="Gene3D" id="1.10.3720.10">
    <property type="entry name" value="MetI-like"/>
    <property type="match status" value="1"/>
</dbReference>
<sequence length="231" mass="25669">MDFDWLPRYWPLLVEGFWRTLWLVALSGVFGFLLAIPVALAQVAGGRILAGLSRAFTTTIRGTPLLVQLYLVYYGLGSLMADIPAIRYGPLWPYLRDGFWYATFAFTISVAAYQGEIIRGGLLAVPRGEIEAARAFGMRRSRILRRIWLPRALQVSLPALSGEAILLLKSTPLAATVTVIDLFGAANVVRSETFLTYEPLLFVAAVYVLCAFVIAVAFRLIERRVPSRRGL</sequence>
<keyword evidence="5" id="KW-0997">Cell inner membrane</keyword>
<keyword evidence="12" id="KW-1185">Reference proteome</keyword>
<evidence type="ECO:0000256" key="9">
    <source>
        <dbReference type="RuleBase" id="RU363032"/>
    </source>
</evidence>
<evidence type="ECO:0000256" key="2">
    <source>
        <dbReference type="ARBA" id="ARBA00010072"/>
    </source>
</evidence>
<evidence type="ECO:0000256" key="5">
    <source>
        <dbReference type="ARBA" id="ARBA00022519"/>
    </source>
</evidence>
<feature type="transmembrane region" description="Helical" evidence="9">
    <location>
        <begin position="20"/>
        <end position="44"/>
    </location>
</feature>
<keyword evidence="7 9" id="KW-1133">Transmembrane helix</keyword>
<dbReference type="InterPro" id="IPR010065">
    <property type="entry name" value="AA_ABC_transptr_permease_3TM"/>
</dbReference>
<dbReference type="CDD" id="cd06261">
    <property type="entry name" value="TM_PBP2"/>
    <property type="match status" value="1"/>
</dbReference>
<dbReference type="eggNOG" id="COG4160">
    <property type="taxonomic scope" value="Bacteria"/>
</dbReference>
<dbReference type="Pfam" id="PF00528">
    <property type="entry name" value="BPD_transp_1"/>
    <property type="match status" value="1"/>
</dbReference>
<proteinExistence type="inferred from homology"/>
<dbReference type="GO" id="GO:0006865">
    <property type="term" value="P:amino acid transport"/>
    <property type="evidence" value="ECO:0007669"/>
    <property type="project" value="TreeGrafter"/>
</dbReference>
<dbReference type="PROSITE" id="PS50928">
    <property type="entry name" value="ABC_TM1"/>
    <property type="match status" value="1"/>
</dbReference>
<dbReference type="Proteomes" id="UP000017819">
    <property type="component" value="Unassembled WGS sequence"/>
</dbReference>
<protein>
    <submittedName>
        <fullName evidence="11">Polar amino acid uptake family ABC transporter, permease protein</fullName>
    </submittedName>
</protein>
<evidence type="ECO:0000256" key="8">
    <source>
        <dbReference type="ARBA" id="ARBA00023136"/>
    </source>
</evidence>
<evidence type="ECO:0000256" key="6">
    <source>
        <dbReference type="ARBA" id="ARBA00022692"/>
    </source>
</evidence>
<evidence type="ECO:0000313" key="11">
    <source>
        <dbReference type="EMBL" id="ESR25744.1"/>
    </source>
</evidence>
<evidence type="ECO:0000256" key="4">
    <source>
        <dbReference type="ARBA" id="ARBA00022475"/>
    </source>
</evidence>
<feature type="transmembrane region" description="Helical" evidence="9">
    <location>
        <begin position="200"/>
        <end position="221"/>
    </location>
</feature>
<dbReference type="InterPro" id="IPR000515">
    <property type="entry name" value="MetI-like"/>
</dbReference>
<dbReference type="GO" id="GO:0022857">
    <property type="term" value="F:transmembrane transporter activity"/>
    <property type="evidence" value="ECO:0007669"/>
    <property type="project" value="InterPro"/>
</dbReference>
<evidence type="ECO:0000256" key="7">
    <source>
        <dbReference type="ARBA" id="ARBA00022989"/>
    </source>
</evidence>
<evidence type="ECO:0000259" key="10">
    <source>
        <dbReference type="PROSITE" id="PS50928"/>
    </source>
</evidence>
<dbReference type="PANTHER" id="PTHR30614">
    <property type="entry name" value="MEMBRANE COMPONENT OF AMINO ACID ABC TRANSPORTER"/>
    <property type="match status" value="1"/>
</dbReference>
<evidence type="ECO:0000256" key="3">
    <source>
        <dbReference type="ARBA" id="ARBA00022448"/>
    </source>
</evidence>
<dbReference type="InterPro" id="IPR035906">
    <property type="entry name" value="MetI-like_sf"/>
</dbReference>
<dbReference type="EMBL" id="AWXZ01000018">
    <property type="protein sequence ID" value="ESR25744.1"/>
    <property type="molecule type" value="Genomic_DNA"/>
</dbReference>